<dbReference type="InterPro" id="IPR005151">
    <property type="entry name" value="Tail-specific_protease"/>
</dbReference>
<dbReference type="eggNOG" id="COG0793">
    <property type="taxonomic scope" value="Bacteria"/>
</dbReference>
<protein>
    <submittedName>
        <fullName evidence="2">Peptidase S41</fullName>
    </submittedName>
</protein>
<dbReference type="RefSeq" id="WP_013550882.1">
    <property type="nucleotide sequence ID" value="NC_014934.1"/>
</dbReference>
<dbReference type="SUPFAM" id="SSF52096">
    <property type="entry name" value="ClpP/crotonase"/>
    <property type="match status" value="1"/>
</dbReference>
<dbReference type="PANTHER" id="PTHR32060">
    <property type="entry name" value="TAIL-SPECIFIC PROTEASE"/>
    <property type="match status" value="1"/>
</dbReference>
<dbReference type="GO" id="GO:0007165">
    <property type="term" value="P:signal transduction"/>
    <property type="evidence" value="ECO:0007669"/>
    <property type="project" value="TreeGrafter"/>
</dbReference>
<evidence type="ECO:0000313" key="3">
    <source>
        <dbReference type="Proteomes" id="UP000008634"/>
    </source>
</evidence>
<name>E6X570_CELAD</name>
<evidence type="ECO:0000313" key="2">
    <source>
        <dbReference type="EMBL" id="ADV49406.1"/>
    </source>
</evidence>
<dbReference type="CDD" id="cd06567">
    <property type="entry name" value="Peptidase_S41"/>
    <property type="match status" value="1"/>
</dbReference>
<reference evidence="2 3" key="1">
    <citation type="journal article" date="2010" name="Stand. Genomic Sci.">
        <title>Complete genome sequence of Cellulophaga algicola type strain (IC166).</title>
        <authorList>
            <person name="Abt B."/>
            <person name="Lu M."/>
            <person name="Misra M."/>
            <person name="Han C."/>
            <person name="Nolan M."/>
            <person name="Lucas S."/>
            <person name="Hammon N."/>
            <person name="Deshpande S."/>
            <person name="Cheng J.F."/>
            <person name="Tapia R."/>
            <person name="Goodwin L."/>
            <person name="Pitluck S."/>
            <person name="Liolios K."/>
            <person name="Pagani I."/>
            <person name="Ivanova N."/>
            <person name="Mavromatis K."/>
            <person name="Ovchinikova G."/>
            <person name="Pati A."/>
            <person name="Chen A."/>
            <person name="Palaniappan K."/>
            <person name="Land M."/>
            <person name="Hauser L."/>
            <person name="Chang Y.J."/>
            <person name="Jeffries C.D."/>
            <person name="Detter J.C."/>
            <person name="Brambilla E."/>
            <person name="Rohde M."/>
            <person name="Tindall B.J."/>
            <person name="Goker M."/>
            <person name="Woyke T."/>
            <person name="Bristow J."/>
            <person name="Eisen J.A."/>
            <person name="Markowitz V."/>
            <person name="Hugenholtz P."/>
            <person name="Kyrpides N.C."/>
            <person name="Klenk H.P."/>
            <person name="Lapidus A."/>
        </authorList>
    </citation>
    <scope>NUCLEOTIDE SEQUENCE [LARGE SCALE GENOMIC DNA]</scope>
    <source>
        <strain evidence="3">DSM 14237 / IC166 / ACAM 630</strain>
    </source>
</reference>
<accession>E6X570</accession>
<dbReference type="GO" id="GO:0030288">
    <property type="term" value="C:outer membrane-bounded periplasmic space"/>
    <property type="evidence" value="ECO:0007669"/>
    <property type="project" value="TreeGrafter"/>
</dbReference>
<dbReference type="GO" id="GO:0008236">
    <property type="term" value="F:serine-type peptidase activity"/>
    <property type="evidence" value="ECO:0007669"/>
    <property type="project" value="InterPro"/>
</dbReference>
<gene>
    <name evidence="2" type="ordered locus">Celal_2111</name>
</gene>
<dbReference type="KEGG" id="cao:Celal_2111"/>
<feature type="domain" description="Tail specific protease" evidence="1">
    <location>
        <begin position="251"/>
        <end position="505"/>
    </location>
</feature>
<dbReference type="GO" id="GO:0006508">
    <property type="term" value="P:proteolysis"/>
    <property type="evidence" value="ECO:0007669"/>
    <property type="project" value="InterPro"/>
</dbReference>
<dbReference type="OrthoDB" id="5480566at2"/>
<dbReference type="PROSITE" id="PS51257">
    <property type="entry name" value="PROKAR_LIPOPROTEIN"/>
    <property type="match status" value="1"/>
</dbReference>
<dbReference type="SMART" id="SM00245">
    <property type="entry name" value="TSPc"/>
    <property type="match status" value="1"/>
</dbReference>
<dbReference type="GO" id="GO:0004175">
    <property type="term" value="F:endopeptidase activity"/>
    <property type="evidence" value="ECO:0007669"/>
    <property type="project" value="TreeGrafter"/>
</dbReference>
<dbReference type="STRING" id="688270.Celal_2111"/>
<evidence type="ECO:0000259" key="1">
    <source>
        <dbReference type="SMART" id="SM00245"/>
    </source>
</evidence>
<dbReference type="HOGENOM" id="CLU_032380_0_0_10"/>
<sequence>MKEKLLVFLLFLFITSCVSVKKYNNQIKELHTVLELRQDIDFAYSRLTRLHPRLYQFITKEKLDHKFDSLKLAIKNPMSSTDFYRMLAPVVSEIRQGHITISPPFSRFKKKEWKLRRKNKFEFYDLAFEQVNDAFLIQDNYGLDSTIVGSEVLEVNGEPIKQLVANYQKVFSSDGYNTTFKDRFVALRFSNFYLRDKGRLDSLELKLRHKDSIFTKMLRTIPKDSSSVKKIAKDSTSEMNEVRLTRLEKKNKKNLEKIKRKNNYKYGYQESKKQFTRNFSFLKQDSTIAYMKIRGFSNGKYSDFYKESFEKLDSAKAKTLVLDLRDNTGGRLDEIALLYSYLTDKEYQFIKKGESMTRIPFHKAILSGKNPFMLNVLGVLVAPITIPLEYSRTKRKEGILYYKFRSSKENRKPKDLNFKGAIYVLINGNSFSASSILSTALKGSKRATFVGEETGGHFNGTVAGMSKSIQLPNSKVTLSFGLLHIQSPYENLEKGYGVKPDVVIIPNKENRLHHEDPELEWIIEKVKQ</sequence>
<dbReference type="Pfam" id="PF03572">
    <property type="entry name" value="Peptidase_S41"/>
    <property type="match status" value="1"/>
</dbReference>
<dbReference type="Proteomes" id="UP000008634">
    <property type="component" value="Chromosome"/>
</dbReference>
<dbReference type="EMBL" id="CP002453">
    <property type="protein sequence ID" value="ADV49406.1"/>
    <property type="molecule type" value="Genomic_DNA"/>
</dbReference>
<keyword evidence="3" id="KW-1185">Reference proteome</keyword>
<dbReference type="AlphaFoldDB" id="E6X570"/>
<dbReference type="PANTHER" id="PTHR32060:SF30">
    <property type="entry name" value="CARBOXY-TERMINAL PROCESSING PROTEASE CTPA"/>
    <property type="match status" value="1"/>
</dbReference>
<dbReference type="InterPro" id="IPR029045">
    <property type="entry name" value="ClpP/crotonase-like_dom_sf"/>
</dbReference>
<proteinExistence type="predicted"/>
<organism evidence="2 3">
    <name type="scientific">Cellulophaga algicola (strain DSM 14237 / IC166 / ACAM 630)</name>
    <dbReference type="NCBI Taxonomy" id="688270"/>
    <lineage>
        <taxon>Bacteria</taxon>
        <taxon>Pseudomonadati</taxon>
        <taxon>Bacteroidota</taxon>
        <taxon>Flavobacteriia</taxon>
        <taxon>Flavobacteriales</taxon>
        <taxon>Flavobacteriaceae</taxon>
        <taxon>Cellulophaga</taxon>
    </lineage>
</organism>
<dbReference type="Gene3D" id="3.90.226.10">
    <property type="entry name" value="2-enoyl-CoA Hydratase, Chain A, domain 1"/>
    <property type="match status" value="1"/>
</dbReference>